<dbReference type="EMBL" id="PFSY01000214">
    <property type="protein sequence ID" value="PJC00989.1"/>
    <property type="molecule type" value="Genomic_DNA"/>
</dbReference>
<organism evidence="2 3">
    <name type="scientific">Candidatus Komeilibacteria bacterium CG_4_9_14_0_8_um_filter_36_9</name>
    <dbReference type="NCBI Taxonomy" id="1974473"/>
    <lineage>
        <taxon>Bacteria</taxon>
        <taxon>Candidatus Komeiliibacteriota</taxon>
    </lineage>
</organism>
<evidence type="ECO:0000259" key="1">
    <source>
        <dbReference type="Pfam" id="PF23477"/>
    </source>
</evidence>
<evidence type="ECO:0000313" key="3">
    <source>
        <dbReference type="Proteomes" id="UP000230136"/>
    </source>
</evidence>
<sequence length="57" mass="6925">MDNQNDFGQRQKIQGNWKCSKCGKEITELPFEPDGDRPLFCRDCYRQNRDDRPRRDF</sequence>
<dbReference type="Pfam" id="PF23477">
    <property type="entry name" value="zf_Tbcl_2"/>
    <property type="match status" value="1"/>
</dbReference>
<protein>
    <recommendedName>
        <fullName evidence="1">CxxC-x17-CxxC domain-containing protein</fullName>
    </recommendedName>
</protein>
<accession>A0A2M8DQ09</accession>
<dbReference type="NCBIfam" id="TIGR04272">
    <property type="entry name" value="cxxc_cxxc_Mbark"/>
    <property type="match status" value="1"/>
</dbReference>
<evidence type="ECO:0000313" key="2">
    <source>
        <dbReference type="EMBL" id="PJC00989.1"/>
    </source>
</evidence>
<proteinExistence type="predicted"/>
<feature type="domain" description="CxxC-x17-CxxC" evidence="1">
    <location>
        <begin position="18"/>
        <end position="49"/>
    </location>
</feature>
<name>A0A2M8DQ09_9BACT</name>
<reference evidence="3" key="1">
    <citation type="submission" date="2017-09" db="EMBL/GenBank/DDBJ databases">
        <title>Depth-based differentiation of microbial function through sediment-hosted aquifers and enrichment of novel symbionts in the deep terrestrial subsurface.</title>
        <authorList>
            <person name="Probst A.J."/>
            <person name="Ladd B."/>
            <person name="Jarett J.K."/>
            <person name="Geller-Mcgrath D.E."/>
            <person name="Sieber C.M.K."/>
            <person name="Emerson J.B."/>
            <person name="Anantharaman K."/>
            <person name="Thomas B.C."/>
            <person name="Malmstrom R."/>
            <person name="Stieglmeier M."/>
            <person name="Klingl A."/>
            <person name="Woyke T."/>
            <person name="Ryan C.M."/>
            <person name="Banfield J.F."/>
        </authorList>
    </citation>
    <scope>NUCLEOTIDE SEQUENCE [LARGE SCALE GENOMIC DNA]</scope>
</reference>
<comment type="caution">
    <text evidence="2">The sequence shown here is derived from an EMBL/GenBank/DDBJ whole genome shotgun (WGS) entry which is preliminary data.</text>
</comment>
<gene>
    <name evidence="2" type="ORF">CO073_04680</name>
</gene>
<dbReference type="Proteomes" id="UP000230136">
    <property type="component" value="Unassembled WGS sequence"/>
</dbReference>
<dbReference type="AlphaFoldDB" id="A0A2M8DQ09"/>
<dbReference type="InterPro" id="IPR026363">
    <property type="entry name" value="CxxC-x17-CxxC_dom"/>
</dbReference>